<feature type="compositionally biased region" description="Pro residues" evidence="1">
    <location>
        <begin position="335"/>
        <end position="348"/>
    </location>
</feature>
<feature type="compositionally biased region" description="Low complexity" evidence="1">
    <location>
        <begin position="315"/>
        <end position="334"/>
    </location>
</feature>
<proteinExistence type="predicted"/>
<protein>
    <recommendedName>
        <fullName evidence="5">Sialate O-acetylesterase domain-containing protein</fullName>
    </recommendedName>
</protein>
<dbReference type="AlphaFoldDB" id="A0A4D9CUX6"/>
<feature type="region of interest" description="Disordered" evidence="1">
    <location>
        <begin position="271"/>
        <end position="403"/>
    </location>
</feature>
<dbReference type="PANTHER" id="PTHR22901">
    <property type="entry name" value="SIALATE O-ACETYLESTERASE"/>
    <property type="match status" value="1"/>
</dbReference>
<reference evidence="3 4" key="1">
    <citation type="submission" date="2019-01" db="EMBL/GenBank/DDBJ databases">
        <title>Nuclear Genome Assembly of the Microalgal Biofuel strain Nannochloropsis salina CCMP1776.</title>
        <authorList>
            <person name="Hovde B."/>
        </authorList>
    </citation>
    <scope>NUCLEOTIDE SEQUENCE [LARGE SCALE GENOMIC DNA]</scope>
    <source>
        <strain evidence="3 4">CCMP1776</strain>
    </source>
</reference>
<dbReference type="SUPFAM" id="SSF52266">
    <property type="entry name" value="SGNH hydrolase"/>
    <property type="match status" value="1"/>
</dbReference>
<dbReference type="InterPro" id="IPR036514">
    <property type="entry name" value="SGNH_hydro_sf"/>
</dbReference>
<evidence type="ECO:0000256" key="2">
    <source>
        <dbReference type="SAM" id="SignalP"/>
    </source>
</evidence>
<sequence>MTRPGQARAPQWASRYAFYRLLLLGVVVVKAADLAPVRPSSMASDAKPAASPDPRALEPNTLRLAHTLGSHMVLQQAPLPACLYGSGSPTAYIALRMDQALTPVVGTVVDLNGEWAACLPPQGPGGPHTITITGSGGRIVVEDVLFGDVWLCSGQSNMLMTMSQTLNATAEIASSGREAKGGARLRIMAIDRNTSGIPLEDLSSPPLLSWSVVTPETLGGPDWEFFSATCFFYGLHLTRHPRLAQTPIGLIQAAYGSTELKAWSPPEALDSCRLLPSSPSGRAPPPKLREGGTGRTGSGHSGVPRDARGNATGDAASTSAVASPASPMTTATLPPEAPVPVPVEPPHPNAETNSSHNGTGQANDGEWTRTASLPVSPSTPSLPPARPPSRPPSAPDGHRHALRGLPDATHATALHGFVPSWRGEQDVHSPVDDYRCLFPSLIRSWRGQFIPANALGPMAFGFLQLHGYEDPLMDITAQGVEVGSIRLAQYSGLTAPHTFMAAAYDLNDDASPFGAVHFRNKQEAGARLARAALAHVYGKGGSMLGPVVRDIVVVGGKGDGGRRRARPVSMASGHTNLEAGKRGGVSLAAGNVGADGKGASLGVEGGDDIGRAKVQTEAPITPANATVPFSILISYIGVGSQGLVDSGINLFELAAEVDATDTAGGQVVPSSHLSVLVEKNEQLLVEFKLPADSPLVEEGALRILRYAYRNRPCPPTEVETPHVGTWCGLYSFPEGVPALPFVQDV</sequence>
<dbReference type="GO" id="GO:0005975">
    <property type="term" value="P:carbohydrate metabolic process"/>
    <property type="evidence" value="ECO:0007669"/>
    <property type="project" value="TreeGrafter"/>
</dbReference>
<keyword evidence="2" id="KW-0732">Signal</keyword>
<feature type="compositionally biased region" description="Pro residues" evidence="1">
    <location>
        <begin position="380"/>
        <end position="394"/>
    </location>
</feature>
<dbReference type="PANTHER" id="PTHR22901:SF0">
    <property type="entry name" value="SIALATE O-ACETYLESTERASE"/>
    <property type="match status" value="1"/>
</dbReference>
<comment type="caution">
    <text evidence="3">The sequence shown here is derived from an EMBL/GenBank/DDBJ whole genome shotgun (WGS) entry which is preliminary data.</text>
</comment>
<dbReference type="Gene3D" id="3.40.50.1110">
    <property type="entry name" value="SGNH hydrolase"/>
    <property type="match status" value="1"/>
</dbReference>
<feature type="signal peptide" evidence="2">
    <location>
        <begin position="1"/>
        <end position="31"/>
    </location>
</feature>
<organism evidence="3 4">
    <name type="scientific">Nannochloropsis salina CCMP1776</name>
    <dbReference type="NCBI Taxonomy" id="1027361"/>
    <lineage>
        <taxon>Eukaryota</taxon>
        <taxon>Sar</taxon>
        <taxon>Stramenopiles</taxon>
        <taxon>Ochrophyta</taxon>
        <taxon>Eustigmatophyceae</taxon>
        <taxon>Eustigmatales</taxon>
        <taxon>Monodopsidaceae</taxon>
        <taxon>Microchloropsis</taxon>
        <taxon>Microchloropsis salina</taxon>
    </lineage>
</organism>
<keyword evidence="4" id="KW-1185">Reference proteome</keyword>
<evidence type="ECO:0000256" key="1">
    <source>
        <dbReference type="SAM" id="MobiDB-lite"/>
    </source>
</evidence>
<evidence type="ECO:0008006" key="5">
    <source>
        <dbReference type="Google" id="ProtNLM"/>
    </source>
</evidence>
<evidence type="ECO:0000313" key="4">
    <source>
        <dbReference type="Proteomes" id="UP000355283"/>
    </source>
</evidence>
<evidence type="ECO:0000313" key="3">
    <source>
        <dbReference type="EMBL" id="TFJ81897.1"/>
    </source>
</evidence>
<name>A0A4D9CUX6_9STRA</name>
<dbReference type="GO" id="GO:0001681">
    <property type="term" value="F:sialate O-acetylesterase activity"/>
    <property type="evidence" value="ECO:0007669"/>
    <property type="project" value="InterPro"/>
</dbReference>
<dbReference type="OrthoDB" id="195362at2759"/>
<gene>
    <name evidence="3" type="ORF">NSK_007144</name>
</gene>
<feature type="chain" id="PRO_5020024528" description="Sialate O-acetylesterase domain-containing protein" evidence="2">
    <location>
        <begin position="32"/>
        <end position="745"/>
    </location>
</feature>
<dbReference type="EMBL" id="SDOX01000122">
    <property type="protein sequence ID" value="TFJ81897.1"/>
    <property type="molecule type" value="Genomic_DNA"/>
</dbReference>
<dbReference type="Proteomes" id="UP000355283">
    <property type="component" value="Unassembled WGS sequence"/>
</dbReference>
<accession>A0A4D9CUX6</accession>
<feature type="compositionally biased region" description="Low complexity" evidence="1">
    <location>
        <begin position="370"/>
        <end position="379"/>
    </location>
</feature>
<dbReference type="InterPro" id="IPR039329">
    <property type="entry name" value="SIAE"/>
</dbReference>
<feature type="compositionally biased region" description="Polar residues" evidence="1">
    <location>
        <begin position="352"/>
        <end position="362"/>
    </location>
</feature>